<accession>A0A183BXG0</accession>
<reference evidence="10" key="2">
    <citation type="submission" date="2016-06" db="UniProtKB">
        <authorList>
            <consortium name="WormBaseParasite"/>
        </authorList>
    </citation>
    <scope>IDENTIFICATION</scope>
</reference>
<dbReference type="CDD" id="cd09823">
    <property type="entry name" value="peroxinectin_like"/>
    <property type="match status" value="1"/>
</dbReference>
<comment type="catalytic activity">
    <reaction evidence="1">
        <text>2 a phenolic donor + H2O2 = 2 a phenolic radical donor + 2 H2O</text>
        <dbReference type="Rhea" id="RHEA:56136"/>
        <dbReference type="ChEBI" id="CHEBI:15377"/>
        <dbReference type="ChEBI" id="CHEBI:16240"/>
        <dbReference type="ChEBI" id="CHEBI:139520"/>
        <dbReference type="ChEBI" id="CHEBI:139521"/>
        <dbReference type="EC" id="1.11.1.7"/>
    </reaction>
</comment>
<evidence type="ECO:0000313" key="9">
    <source>
        <dbReference type="Proteomes" id="UP000050741"/>
    </source>
</evidence>
<dbReference type="WBParaSite" id="GPLIN_000529900">
    <property type="protein sequence ID" value="GPLIN_000529900"/>
    <property type="gene ID" value="GPLIN_000529900"/>
</dbReference>
<protein>
    <recommendedName>
        <fullName evidence="2">peroxidase</fullName>
        <ecNumber evidence="2">1.11.1.7</ecNumber>
    </recommendedName>
</protein>
<dbReference type="InterPro" id="IPR019791">
    <property type="entry name" value="Haem_peroxidase_animal"/>
</dbReference>
<evidence type="ECO:0000256" key="7">
    <source>
        <dbReference type="PIRSR" id="PIRSR619791-2"/>
    </source>
</evidence>
<keyword evidence="4 7" id="KW-0479">Metal-binding</keyword>
<evidence type="ECO:0000256" key="2">
    <source>
        <dbReference type="ARBA" id="ARBA00012313"/>
    </source>
</evidence>
<sequence>MVGILCQHFSTDDWVPVRPERVREAPDDAGARVVKEMEYALNEVNALFNRTEEALQQQFSAHPGAVIDPLAQARALWAVHTQPLWRARERAFGAMAALAATKRFKKARMLEQPAALVHANRALRRICASARDAQMNCDAVAYRRIDGRCNNVREPQWGAQFSPFGRFLPPDYGDGVAEPRRSSAPSHSSDDRGASLPNARLLSNLLFREPRPQALGPSGVSAMAAHWAALIHADLAHIGSTQMMAPDFPHASQPLPCCAMEHLLVPPGGGRPGHPECFPISVSGDDPRFRGMVTCLDYARTMVAPRSPNCSLGTREQANQATSFLDASFIYGSSSDQSYRLRALRDGKLMVTRENGHNAGETRRELPPTMETIGGPQAAQPPKCASRGLGACFVSGSEHVNFLPSLTALHTLFIRQHNRVATQLMALNRDWSDEQLFQTTRRIVIAQLQHITYEEWLPLVLGRERWVRSGLGGQERRQKGPHSEATTTAAGGGANANDFELDLDGSALNEYASAVGLFFLTMLEGKFAHISPEGIRSMDRPLGEWMYEPSPLMFSDRIDGIFRFMLRQPALMPGLHMSAELRDKLFRQNGPHGLDMAALIVQMGRDHGLPGYTRVREACGETAALNRDWSDEQLFQTTRRIVIAQLQHITYEEWLPLVLGRERWVRSGLGGQERRQKGPHSEATTTAAGDGGANANDFELDLDGSALNEYASAVGLFFLTMLEGKFAHISPEGIRSMDRPLGEWMYEPSPLMFSDRIDGIFRFMLRQPALMPGLHMSAELRDKLFRQNGPHGLDMAALIVQMGRDHGLPGYTRVREACGETAVNSFDDLVDIVVEPKRIVPIFARHFRHVHDVDLFLLGLAERPQKGALTMRGDRFWHSHRMDPWAFTEQQLAELRKTSLAQLICANTDVRQVQPRAFEASDDYDNFPVHCDNSSLMAGPDWRAWKDAESHIQMPFSMRTVRKAIVSFLPIFELGLERMLERRKRESQNIAKNQGIVRSGDVLFTYAQMMRPKREAIRVGRMSQVLLEATKLLMAGDARLLLEGHDNRVDAEEDDAGGAGPPPPVENQPPLHRMDAQTLQRVLAQFDISGILGNIEPFVNSIEHSGSVEECLPRDQPCDHTTPYRSPNGWCNNLRFPHYGSSFSPLRHLLPPVYDDGVDAPRSRAKNGHPLPSARLISNALHVDQPFEHSKFTHMVMQFGQILDHEVTHSPVERGPNDEVLNCTRCDSPKTLSEHCMPLPVPEGDPFFPKFDHNGEPRCLPFARSVLGQLTLGYRNQLNQLTSFIDGSAIYGSTQCEAAALRAFEGGRLNSTNLGPVNTEALPQGDQEQDCRGKPRFPCFVAGDERNSHQPGLTTIHNMFLREHNRIARQLQAMNTGWNDEKLYQETRRIVGALFQHIVFKEYLPKLIGQREVDRHDLAPLSSGYFARYDPTCDASISHPFATAAFRFGHTLIRQMFPRLNPLNYANYTDPVDLVQNFNNMESIYDHKKGGIDTILMGLLGARAMAFDRHITDAVRNHLFGFRGQPLSGLDLIALNILRARDHGVQPYNSLREFCGLSRARTWVDLAAEMDPATISALQSVYEHVDDVDLFPGLVSERPMNGALMPPTMACIIAEQFQRLKKCDRFYYENEGPETRFTSEQLEEIRKIRLGSLFCQNVKSLTKIQPDVFSVPDHLANSQIPCTQFPRMNLARWMERPVCSIGNAQVPRGATKLRSPCVKCTCTAEGPKCKAIRVLNCQNLLNNFLLADIREDMACVMQCASLLRNNAGAAAAAAKDGNRRRRR</sequence>
<reference evidence="9" key="1">
    <citation type="submission" date="2014-05" db="EMBL/GenBank/DDBJ databases">
        <title>The genome and life-stage specific transcriptomes of Globodera pallida elucidate key aspects of plant parasitism by a cyst nematode.</title>
        <authorList>
            <person name="Cotton J.A."/>
            <person name="Lilley C.J."/>
            <person name="Jones L.M."/>
            <person name="Kikuchi T."/>
            <person name="Reid A.J."/>
            <person name="Thorpe P."/>
            <person name="Tsai I.J."/>
            <person name="Beasley H."/>
            <person name="Blok V."/>
            <person name="Cock P.J.A."/>
            <person name="Van den Akker S.E."/>
            <person name="Holroyd N."/>
            <person name="Hunt M."/>
            <person name="Mantelin S."/>
            <person name="Naghra H."/>
            <person name="Pain A."/>
            <person name="Palomares-Rius J.E."/>
            <person name="Zarowiecki M."/>
            <person name="Berriman M."/>
            <person name="Jones J.T."/>
            <person name="Urwin P.E."/>
        </authorList>
    </citation>
    <scope>NUCLEOTIDE SEQUENCE [LARGE SCALE GENOMIC DNA]</scope>
    <source>
        <strain evidence="9">Lindley</strain>
    </source>
</reference>
<dbReference type="GO" id="GO:0046872">
    <property type="term" value="F:metal ion binding"/>
    <property type="evidence" value="ECO:0007669"/>
    <property type="project" value="UniProtKB-KW"/>
</dbReference>
<evidence type="ECO:0000256" key="8">
    <source>
        <dbReference type="SAM" id="MobiDB-lite"/>
    </source>
</evidence>
<dbReference type="GO" id="GO:0140825">
    <property type="term" value="F:lactoperoxidase activity"/>
    <property type="evidence" value="ECO:0007669"/>
    <property type="project" value="UniProtKB-EC"/>
</dbReference>
<keyword evidence="3" id="KW-0575">Peroxidase</keyword>
<evidence type="ECO:0000256" key="4">
    <source>
        <dbReference type="ARBA" id="ARBA00022723"/>
    </source>
</evidence>
<evidence type="ECO:0000313" key="10">
    <source>
        <dbReference type="WBParaSite" id="GPLIN_000529900"/>
    </source>
</evidence>
<feature type="region of interest" description="Disordered" evidence="8">
    <location>
        <begin position="471"/>
        <end position="494"/>
    </location>
</feature>
<dbReference type="GO" id="GO:0020037">
    <property type="term" value="F:heme binding"/>
    <property type="evidence" value="ECO:0007669"/>
    <property type="project" value="InterPro"/>
</dbReference>
<evidence type="ECO:0000256" key="1">
    <source>
        <dbReference type="ARBA" id="ARBA00000189"/>
    </source>
</evidence>
<dbReference type="PANTHER" id="PTHR11475">
    <property type="entry name" value="OXIDASE/PEROXIDASE"/>
    <property type="match status" value="1"/>
</dbReference>
<feature type="binding site" description="axial binding residue" evidence="7">
    <location>
        <position position="1450"/>
    </location>
    <ligand>
        <name>heme b</name>
        <dbReference type="ChEBI" id="CHEBI:60344"/>
    </ligand>
    <ligandPart>
        <name>Fe</name>
        <dbReference type="ChEBI" id="CHEBI:18248"/>
    </ligandPart>
</feature>
<dbReference type="Pfam" id="PF03098">
    <property type="entry name" value="An_peroxidase"/>
    <property type="match status" value="3"/>
</dbReference>
<feature type="region of interest" description="Disordered" evidence="8">
    <location>
        <begin position="1050"/>
        <end position="1071"/>
    </location>
</feature>
<evidence type="ECO:0000256" key="6">
    <source>
        <dbReference type="ARBA" id="ARBA00023157"/>
    </source>
</evidence>
<keyword evidence="9" id="KW-1185">Reference proteome</keyword>
<dbReference type="GO" id="GO:0006979">
    <property type="term" value="P:response to oxidative stress"/>
    <property type="evidence" value="ECO:0007669"/>
    <property type="project" value="InterPro"/>
</dbReference>
<dbReference type="InterPro" id="IPR037120">
    <property type="entry name" value="Haem_peroxidase_sf_animal"/>
</dbReference>
<feature type="compositionally biased region" description="Low complexity" evidence="8">
    <location>
        <begin position="683"/>
        <end position="694"/>
    </location>
</feature>
<dbReference type="PROSITE" id="PS50292">
    <property type="entry name" value="PEROXIDASE_3"/>
    <property type="match status" value="2"/>
</dbReference>
<proteinExistence type="predicted"/>
<feature type="region of interest" description="Disordered" evidence="8">
    <location>
        <begin position="670"/>
        <end position="694"/>
    </location>
</feature>
<organism evidence="9 10">
    <name type="scientific">Globodera pallida</name>
    <name type="common">Potato cyst nematode worm</name>
    <name type="synonym">Heterodera pallida</name>
    <dbReference type="NCBI Taxonomy" id="36090"/>
    <lineage>
        <taxon>Eukaryota</taxon>
        <taxon>Metazoa</taxon>
        <taxon>Ecdysozoa</taxon>
        <taxon>Nematoda</taxon>
        <taxon>Chromadorea</taxon>
        <taxon>Rhabditida</taxon>
        <taxon>Tylenchina</taxon>
        <taxon>Tylenchomorpha</taxon>
        <taxon>Tylenchoidea</taxon>
        <taxon>Heteroderidae</taxon>
        <taxon>Heteroderinae</taxon>
        <taxon>Globodera</taxon>
    </lineage>
</organism>
<dbReference type="Gene3D" id="1.10.640.10">
    <property type="entry name" value="Haem peroxidase domain superfamily, animal type"/>
    <property type="match status" value="3"/>
</dbReference>
<keyword evidence="7" id="KW-0349">Heme</keyword>
<name>A0A183BXG0_GLOPA</name>
<dbReference type="PRINTS" id="PR00457">
    <property type="entry name" value="ANPEROXIDASE"/>
</dbReference>
<dbReference type="SUPFAM" id="SSF48113">
    <property type="entry name" value="Heme-dependent peroxidases"/>
    <property type="match status" value="3"/>
</dbReference>
<dbReference type="InterPro" id="IPR010255">
    <property type="entry name" value="Haem_peroxidase_sf"/>
</dbReference>
<dbReference type="EC" id="1.11.1.7" evidence="2"/>
<dbReference type="FunFam" id="1.10.640.10:FF:000007">
    <property type="entry name" value="Peroxidase mlt-7"/>
    <property type="match status" value="1"/>
</dbReference>
<keyword evidence="6" id="KW-1015">Disulfide bond</keyword>
<evidence type="ECO:0000256" key="5">
    <source>
        <dbReference type="ARBA" id="ARBA00022729"/>
    </source>
</evidence>
<keyword evidence="5" id="KW-0732">Signal</keyword>
<evidence type="ECO:0000256" key="3">
    <source>
        <dbReference type="ARBA" id="ARBA00022559"/>
    </source>
</evidence>
<dbReference type="FunFam" id="1.10.640.10:FF:000006">
    <property type="entry name" value="Double oxidase: two peroxidase domains"/>
    <property type="match status" value="1"/>
</dbReference>
<dbReference type="PANTHER" id="PTHR11475:SF133">
    <property type="entry name" value="PEROXIDASE"/>
    <property type="match status" value="1"/>
</dbReference>
<keyword evidence="3" id="KW-0560">Oxidoreductase</keyword>
<dbReference type="Proteomes" id="UP000050741">
    <property type="component" value="Unassembled WGS sequence"/>
</dbReference>
<keyword evidence="7" id="KW-0408">Iron</keyword>
<feature type="region of interest" description="Disordered" evidence="8">
    <location>
        <begin position="175"/>
        <end position="196"/>
    </location>
</feature>